<reference evidence="8" key="1">
    <citation type="journal article" date="2011" name="Science">
        <title>The plant cell wall-decomposing machinery underlies the functional diversity of forest fungi.</title>
        <authorList>
            <person name="Eastwood D.C."/>
            <person name="Floudas D."/>
            <person name="Binder M."/>
            <person name="Majcherczyk A."/>
            <person name="Schneider P."/>
            <person name="Aerts A."/>
            <person name="Asiegbu F.O."/>
            <person name="Baker S.E."/>
            <person name="Barry K."/>
            <person name="Bendiksby M."/>
            <person name="Blumentritt M."/>
            <person name="Coutinho P.M."/>
            <person name="Cullen D."/>
            <person name="de Vries R.P."/>
            <person name="Gathman A."/>
            <person name="Goodell B."/>
            <person name="Henrissat B."/>
            <person name="Ihrmark K."/>
            <person name="Kauserud H."/>
            <person name="Kohler A."/>
            <person name="LaButti K."/>
            <person name="Lapidus A."/>
            <person name="Lavin J.L."/>
            <person name="Lee Y.-H."/>
            <person name="Lindquist E."/>
            <person name="Lilly W."/>
            <person name="Lucas S."/>
            <person name="Morin E."/>
            <person name="Murat C."/>
            <person name="Oguiza J.A."/>
            <person name="Park J."/>
            <person name="Pisabarro A.G."/>
            <person name="Riley R."/>
            <person name="Rosling A."/>
            <person name="Salamov A."/>
            <person name="Schmidt O."/>
            <person name="Schmutz J."/>
            <person name="Skrede I."/>
            <person name="Stenlid J."/>
            <person name="Wiebenga A."/>
            <person name="Xie X."/>
            <person name="Kuees U."/>
            <person name="Hibbett D.S."/>
            <person name="Hoffmeister D."/>
            <person name="Hoegberg N."/>
            <person name="Martin F."/>
            <person name="Grigoriev I.V."/>
            <person name="Watkinson S.C."/>
        </authorList>
    </citation>
    <scope>NUCLEOTIDE SEQUENCE [LARGE SCALE GENOMIC DNA]</scope>
    <source>
        <strain evidence="8">strain S7.3</strain>
    </source>
</reference>
<proteinExistence type="predicted"/>
<comment type="subcellular location">
    <subcellularLocation>
        <location evidence="1">Endomembrane system</location>
        <topology evidence="1">Multi-pass membrane protein</topology>
    </subcellularLocation>
</comment>
<keyword evidence="3" id="KW-1133">Transmembrane helix</keyword>
<feature type="compositionally biased region" description="Basic and acidic residues" evidence="5">
    <location>
        <begin position="528"/>
        <end position="544"/>
    </location>
</feature>
<dbReference type="EMBL" id="GL945479">
    <property type="protein sequence ID" value="EGN99626.1"/>
    <property type="molecule type" value="Genomic_DNA"/>
</dbReference>
<sequence length="583" mass="64097">MPTHARGVSDSQSLKPKKLQKMQQPASPSPATASTIFSPTGSTPMLVDFINVVPPALTTELVALAPYIYVARRIAEVVSWKSKWDESWLALAAWWAFCLLSEPMLKYFLPIGVLFTLGIRHWTHHPSRTRVSHGSRPITEKTLQSILADLTAIHALLPSITFPVSPPAPGVLLRMCLILYPPYLLITYFVPLQVCLGIAGTLVITHRAGWASHTRSSLARSAHLRWSYYRIYSIISGVPLPPPLTPNPPSYYTATSTNRDAADSSVQPSPSLRFLYTIYENQRWWMALDWTAALLPGERPSWCNDTQVPVPPPVVFTLPSTTTAYVSDGHGGRIRRTARWTWEEPEWRVVVRREGQEGAWRVERSPPQERDTDIGEDAAGTAVRMLRAARKRSGSGTAGPSFSGLGGSPERERNTERHADESFLETVEEEEPSTDADGWVYGDNKWESLSNKGGMGKYTRYRRWTRVAVLSEVIEPVGPGEFGVAHGTVDPTSPSTVTSPALSAFSLSPSSIGELENTSPLYEGEGIVEEKREGSEQSHEREPSARAQSPAQSQPQGGGSSGSSNRGTSLRQRLKAAVEGPSH</sequence>
<feature type="compositionally biased region" description="Acidic residues" evidence="5">
    <location>
        <begin position="422"/>
        <end position="434"/>
    </location>
</feature>
<dbReference type="HOGENOM" id="CLU_025142_0_0_1"/>
<evidence type="ECO:0000256" key="4">
    <source>
        <dbReference type="ARBA" id="ARBA00023136"/>
    </source>
</evidence>
<keyword evidence="2" id="KW-0812">Transmembrane</keyword>
<evidence type="ECO:0000313" key="8">
    <source>
        <dbReference type="Proteomes" id="UP000008063"/>
    </source>
</evidence>
<evidence type="ECO:0000256" key="3">
    <source>
        <dbReference type="ARBA" id="ARBA00022989"/>
    </source>
</evidence>
<dbReference type="PANTHER" id="PTHR31679:SF2">
    <property type="entry name" value="PEROXISOMAL MEMBRANE PROTEIN PEX30-RELATED"/>
    <property type="match status" value="1"/>
</dbReference>
<feature type="region of interest" description="Disordered" evidence="5">
    <location>
        <begin position="510"/>
        <end position="583"/>
    </location>
</feature>
<feature type="region of interest" description="Disordered" evidence="5">
    <location>
        <begin position="1"/>
        <end position="33"/>
    </location>
</feature>
<name>F8PU01_SERL3</name>
<dbReference type="OMA" id="PPFYILT"/>
<dbReference type="InParanoid" id="F8PU01"/>
<evidence type="ECO:0000256" key="2">
    <source>
        <dbReference type="ARBA" id="ARBA00022692"/>
    </source>
</evidence>
<dbReference type="AlphaFoldDB" id="F8PU01"/>
<dbReference type="GO" id="GO:0012505">
    <property type="term" value="C:endomembrane system"/>
    <property type="evidence" value="ECO:0007669"/>
    <property type="project" value="UniProtKB-SubCell"/>
</dbReference>
<feature type="region of interest" description="Disordered" evidence="5">
    <location>
        <begin position="388"/>
        <end position="446"/>
    </location>
</feature>
<protein>
    <recommendedName>
        <fullName evidence="6">Peroxin/Ferlin domain-containing protein</fullName>
    </recommendedName>
</protein>
<dbReference type="InterPro" id="IPR006614">
    <property type="entry name" value="Peroxin/Ferlin"/>
</dbReference>
<dbReference type="InterPro" id="IPR052646">
    <property type="entry name" value="Peroxisomal_PEX28-32"/>
</dbReference>
<evidence type="ECO:0000256" key="1">
    <source>
        <dbReference type="ARBA" id="ARBA00004127"/>
    </source>
</evidence>
<feature type="compositionally biased region" description="Low complexity" evidence="5">
    <location>
        <begin position="545"/>
        <end position="555"/>
    </location>
</feature>
<feature type="domain" description="Peroxin/Ferlin" evidence="6">
    <location>
        <begin position="271"/>
        <end position="350"/>
    </location>
</feature>
<evidence type="ECO:0000313" key="7">
    <source>
        <dbReference type="EMBL" id="EGN99626.1"/>
    </source>
</evidence>
<dbReference type="Pfam" id="PF06398">
    <property type="entry name" value="Pex24p"/>
    <property type="match status" value="1"/>
</dbReference>
<evidence type="ECO:0000259" key="6">
    <source>
        <dbReference type="SMART" id="SM00693"/>
    </source>
</evidence>
<accession>F8PU01</accession>
<dbReference type="eggNOG" id="ENOG502QT80">
    <property type="taxonomic scope" value="Eukaryota"/>
</dbReference>
<gene>
    <name evidence="7" type="ORF">SERLA73DRAFT_72427</name>
</gene>
<keyword evidence="8" id="KW-1185">Reference proteome</keyword>
<dbReference type="STRING" id="936435.F8PU01"/>
<keyword evidence="4" id="KW-0472">Membrane</keyword>
<dbReference type="GO" id="GO:0005778">
    <property type="term" value="C:peroxisomal membrane"/>
    <property type="evidence" value="ECO:0007669"/>
    <property type="project" value="UniProtKB-ARBA"/>
</dbReference>
<dbReference type="InterPro" id="IPR010482">
    <property type="entry name" value="TECPR1-like_DysF"/>
</dbReference>
<dbReference type="PANTHER" id="PTHR31679">
    <property type="entry name" value="PEROXISOMAL MEMBRANE PROTEIN PEX30-RELATED"/>
    <property type="match status" value="1"/>
</dbReference>
<dbReference type="OrthoDB" id="5586090at2759"/>
<dbReference type="Proteomes" id="UP000008063">
    <property type="component" value="Unassembled WGS sequence"/>
</dbReference>
<feature type="compositionally biased region" description="Basic and acidic residues" evidence="5">
    <location>
        <begin position="409"/>
        <end position="421"/>
    </location>
</feature>
<dbReference type="SMART" id="SM00693">
    <property type="entry name" value="DysFN"/>
    <property type="match status" value="1"/>
</dbReference>
<evidence type="ECO:0000256" key="5">
    <source>
        <dbReference type="SAM" id="MobiDB-lite"/>
    </source>
</evidence>
<dbReference type="GO" id="GO:0007031">
    <property type="term" value="P:peroxisome organization"/>
    <property type="evidence" value="ECO:0007669"/>
    <property type="project" value="TreeGrafter"/>
</dbReference>
<organism evidence="8">
    <name type="scientific">Serpula lacrymans var. lacrymans (strain S7.3)</name>
    <name type="common">Dry rot fungus</name>
    <dbReference type="NCBI Taxonomy" id="936435"/>
    <lineage>
        <taxon>Eukaryota</taxon>
        <taxon>Fungi</taxon>
        <taxon>Dikarya</taxon>
        <taxon>Basidiomycota</taxon>
        <taxon>Agaricomycotina</taxon>
        <taxon>Agaricomycetes</taxon>
        <taxon>Agaricomycetidae</taxon>
        <taxon>Boletales</taxon>
        <taxon>Coniophorineae</taxon>
        <taxon>Serpulaceae</taxon>
        <taxon>Serpula</taxon>
    </lineage>
</organism>